<gene>
    <name evidence="1" type="ORF">DERYTH_LOCUS18904</name>
</gene>
<name>A0A9N9JAS5_9GLOM</name>
<protein>
    <submittedName>
        <fullName evidence="1">23896_t:CDS:1</fullName>
    </submittedName>
</protein>
<dbReference type="AlphaFoldDB" id="A0A9N9JAS5"/>
<dbReference type="EMBL" id="CAJVPY010019888">
    <property type="protein sequence ID" value="CAG8773301.1"/>
    <property type="molecule type" value="Genomic_DNA"/>
</dbReference>
<proteinExistence type="predicted"/>
<dbReference type="Proteomes" id="UP000789405">
    <property type="component" value="Unassembled WGS sequence"/>
</dbReference>
<organism evidence="1 2">
    <name type="scientific">Dentiscutata erythropus</name>
    <dbReference type="NCBI Taxonomy" id="1348616"/>
    <lineage>
        <taxon>Eukaryota</taxon>
        <taxon>Fungi</taxon>
        <taxon>Fungi incertae sedis</taxon>
        <taxon>Mucoromycota</taxon>
        <taxon>Glomeromycotina</taxon>
        <taxon>Glomeromycetes</taxon>
        <taxon>Diversisporales</taxon>
        <taxon>Gigasporaceae</taxon>
        <taxon>Dentiscutata</taxon>
    </lineage>
</organism>
<comment type="caution">
    <text evidence="1">The sequence shown here is derived from an EMBL/GenBank/DDBJ whole genome shotgun (WGS) entry which is preliminary data.</text>
</comment>
<evidence type="ECO:0000313" key="2">
    <source>
        <dbReference type="Proteomes" id="UP000789405"/>
    </source>
</evidence>
<feature type="non-terminal residue" evidence="1">
    <location>
        <position position="1"/>
    </location>
</feature>
<evidence type="ECO:0000313" key="1">
    <source>
        <dbReference type="EMBL" id="CAG8773301.1"/>
    </source>
</evidence>
<keyword evidence="2" id="KW-1185">Reference proteome</keyword>
<sequence>VLSQDSCHLLPTKPKTIIGYYLAYKPNNLIPDTDFDISPSINYLNYIAFGLNDLVNNNNSTYNDFGKLSYKIFTEQFSKFNELSSYKAEKNLTSKAFHLNINNTYASAGINKITQIWSSWNDYIDNSKLVLGVEFGGIVEIVFSNNIKSDIENQCLQTVNNSTSTLSKTDE</sequence>
<reference evidence="1" key="1">
    <citation type="submission" date="2021-06" db="EMBL/GenBank/DDBJ databases">
        <authorList>
            <person name="Kallberg Y."/>
            <person name="Tangrot J."/>
            <person name="Rosling A."/>
        </authorList>
    </citation>
    <scope>NUCLEOTIDE SEQUENCE</scope>
    <source>
        <strain evidence="1">MA453B</strain>
    </source>
</reference>
<accession>A0A9N9JAS5</accession>